<dbReference type="PANTHER" id="PTHR47505:SF1">
    <property type="entry name" value="DNA UTILIZATION PROTEIN YHGH"/>
    <property type="match status" value="1"/>
</dbReference>
<comment type="similarity">
    <text evidence="1">Belongs to the ComF/GntX family.</text>
</comment>
<feature type="chain" id="PRO_5043840356" evidence="2">
    <location>
        <begin position="23"/>
        <end position="273"/>
    </location>
</feature>
<evidence type="ECO:0000313" key="4">
    <source>
        <dbReference type="EMBL" id="XBX81260.1"/>
    </source>
</evidence>
<proteinExistence type="inferred from homology"/>
<sequence>MPPAGRLLRLAAAAAADALALAVPVDCAGCGAPDRAVCAACLQDLTPAPRRVERAGLSTWAALEYGGTVARVIGAVKDGGRTDAAAPLAAAMGCAIRAALAAVDARDPGDAAPAGDARSTRPAGIELCDIPSTGAALRARGYRPVPMLLGACGLRAAPVLRLVRDRADQAGLGVDARRANAAGGLAARHPLADRRFLVVDDVMTTGSTLAEAVRAIRAAGGAVVGAAVVAETPKRVRSATATSATGRETLRDFSGDRAYGVRTGVVDPPFRTG</sequence>
<keyword evidence="4" id="KW-0808">Transferase</keyword>
<evidence type="ECO:0000259" key="3">
    <source>
        <dbReference type="Pfam" id="PF00156"/>
    </source>
</evidence>
<feature type="signal peptide" evidence="2">
    <location>
        <begin position="1"/>
        <end position="22"/>
    </location>
</feature>
<feature type="domain" description="Phosphoribosyltransferase" evidence="3">
    <location>
        <begin position="187"/>
        <end position="235"/>
    </location>
</feature>
<dbReference type="CDD" id="cd06223">
    <property type="entry name" value="PRTases_typeI"/>
    <property type="match status" value="1"/>
</dbReference>
<dbReference type="EMBL" id="CP158374">
    <property type="protein sequence ID" value="XBX81260.1"/>
    <property type="molecule type" value="Genomic_DNA"/>
</dbReference>
<gene>
    <name evidence="4" type="ORF">ABIQ69_11635</name>
</gene>
<dbReference type="SUPFAM" id="SSF53271">
    <property type="entry name" value="PRTase-like"/>
    <property type="match status" value="1"/>
</dbReference>
<dbReference type="InterPro" id="IPR000836">
    <property type="entry name" value="PRTase_dom"/>
</dbReference>
<dbReference type="PANTHER" id="PTHR47505">
    <property type="entry name" value="DNA UTILIZATION PROTEIN YHGH"/>
    <property type="match status" value="1"/>
</dbReference>
<accession>A0AAU7W3L5</accession>
<keyword evidence="4" id="KW-0328">Glycosyltransferase</keyword>
<dbReference type="Gene3D" id="3.40.50.2020">
    <property type="match status" value="1"/>
</dbReference>
<evidence type="ECO:0000256" key="2">
    <source>
        <dbReference type="SAM" id="SignalP"/>
    </source>
</evidence>
<dbReference type="AlphaFoldDB" id="A0AAU7W3L5"/>
<organism evidence="4">
    <name type="scientific">Agromyces sp. G08B096</name>
    <dbReference type="NCBI Taxonomy" id="3156399"/>
    <lineage>
        <taxon>Bacteria</taxon>
        <taxon>Bacillati</taxon>
        <taxon>Actinomycetota</taxon>
        <taxon>Actinomycetes</taxon>
        <taxon>Micrococcales</taxon>
        <taxon>Microbacteriaceae</taxon>
        <taxon>Agromyces</taxon>
    </lineage>
</organism>
<reference evidence="4" key="1">
    <citation type="submission" date="2024-05" db="EMBL/GenBank/DDBJ databases">
        <authorList>
            <person name="Yu L."/>
        </authorList>
    </citation>
    <scope>NUCLEOTIDE SEQUENCE</scope>
    <source>
        <strain evidence="4">G08B096</strain>
    </source>
</reference>
<evidence type="ECO:0000256" key="1">
    <source>
        <dbReference type="ARBA" id="ARBA00008007"/>
    </source>
</evidence>
<dbReference type="GO" id="GO:0016757">
    <property type="term" value="F:glycosyltransferase activity"/>
    <property type="evidence" value="ECO:0007669"/>
    <property type="project" value="UniProtKB-KW"/>
</dbReference>
<dbReference type="InterPro" id="IPR051910">
    <property type="entry name" value="ComF/GntX_DNA_util-trans"/>
</dbReference>
<dbReference type="InterPro" id="IPR029057">
    <property type="entry name" value="PRTase-like"/>
</dbReference>
<keyword evidence="2" id="KW-0732">Signal</keyword>
<dbReference type="Pfam" id="PF00156">
    <property type="entry name" value="Pribosyltran"/>
    <property type="match status" value="1"/>
</dbReference>
<protein>
    <submittedName>
        <fullName evidence="4">Phosphoribosyltransferase family protein</fullName>
    </submittedName>
</protein>
<dbReference type="RefSeq" id="WP_350347282.1">
    <property type="nucleotide sequence ID" value="NZ_CP158374.1"/>
</dbReference>
<name>A0AAU7W3L5_9MICO</name>